<feature type="non-terminal residue" evidence="2">
    <location>
        <position position="1"/>
    </location>
</feature>
<dbReference type="EMBL" id="CASHTH010003705">
    <property type="protein sequence ID" value="CAI8048133.1"/>
    <property type="molecule type" value="Genomic_DNA"/>
</dbReference>
<gene>
    <name evidence="2" type="ORF">GBAR_LOCUS26588</name>
</gene>
<dbReference type="PANTHER" id="PTHR33408">
    <property type="entry name" value="TRANSPOSASE"/>
    <property type="match status" value="1"/>
</dbReference>
<sequence length="140" mass="16210">MMGRSIRRAERSMSKTYLPYDPDQQLLLPAALQEWLPPDHLAYFISDVVDQLDLSAITARYEEERRGGPPYHPRMMVKVLLYGYCNGVASSRRIARRLHEDIAFRVLAANNTPDFRTISDFRKDHLEALGELFLQVLELC</sequence>
<dbReference type="Pfam" id="PF05598">
    <property type="entry name" value="DUF772"/>
    <property type="match status" value="1"/>
</dbReference>
<keyword evidence="3" id="KW-1185">Reference proteome</keyword>
<dbReference type="InterPro" id="IPR008490">
    <property type="entry name" value="Transposase_InsH_N"/>
</dbReference>
<feature type="domain" description="Transposase InsH N-terminal" evidence="1">
    <location>
        <begin position="32"/>
        <end position="123"/>
    </location>
</feature>
<organism evidence="2 3">
    <name type="scientific">Geodia barretti</name>
    <name type="common">Barrett's horny sponge</name>
    <dbReference type="NCBI Taxonomy" id="519541"/>
    <lineage>
        <taxon>Eukaryota</taxon>
        <taxon>Metazoa</taxon>
        <taxon>Porifera</taxon>
        <taxon>Demospongiae</taxon>
        <taxon>Heteroscleromorpha</taxon>
        <taxon>Tetractinellida</taxon>
        <taxon>Astrophorina</taxon>
        <taxon>Geodiidae</taxon>
        <taxon>Geodia</taxon>
    </lineage>
</organism>
<reference evidence="2" key="1">
    <citation type="submission" date="2023-03" db="EMBL/GenBank/DDBJ databases">
        <authorList>
            <person name="Steffen K."/>
            <person name="Cardenas P."/>
        </authorList>
    </citation>
    <scope>NUCLEOTIDE SEQUENCE</scope>
</reference>
<dbReference type="Proteomes" id="UP001174909">
    <property type="component" value="Unassembled WGS sequence"/>
</dbReference>
<evidence type="ECO:0000259" key="1">
    <source>
        <dbReference type="Pfam" id="PF05598"/>
    </source>
</evidence>
<evidence type="ECO:0000313" key="3">
    <source>
        <dbReference type="Proteomes" id="UP001174909"/>
    </source>
</evidence>
<name>A0AA35THJ1_GEOBA</name>
<proteinExistence type="predicted"/>
<dbReference type="PANTHER" id="PTHR33408:SF2">
    <property type="entry name" value="TRANSPOSASE DDE DOMAIN-CONTAINING PROTEIN"/>
    <property type="match status" value="1"/>
</dbReference>
<protein>
    <recommendedName>
        <fullName evidence="1">Transposase InsH N-terminal domain-containing protein</fullName>
    </recommendedName>
</protein>
<comment type="caution">
    <text evidence="2">The sequence shown here is derived from an EMBL/GenBank/DDBJ whole genome shotgun (WGS) entry which is preliminary data.</text>
</comment>
<evidence type="ECO:0000313" key="2">
    <source>
        <dbReference type="EMBL" id="CAI8048133.1"/>
    </source>
</evidence>
<dbReference type="AlphaFoldDB" id="A0AA35THJ1"/>
<accession>A0AA35THJ1</accession>